<dbReference type="InterPro" id="IPR044644">
    <property type="entry name" value="DinF-like"/>
</dbReference>
<dbReference type="Pfam" id="PF01554">
    <property type="entry name" value="MatE"/>
    <property type="match status" value="1"/>
</dbReference>
<evidence type="ECO:0000256" key="5">
    <source>
        <dbReference type="ARBA" id="ARBA00023136"/>
    </source>
</evidence>
<comment type="similarity">
    <text evidence="2">Belongs to the multi antimicrobial extrusion (MATE) (TC 2.A.66.1) family.</text>
</comment>
<dbReference type="PANTHER" id="PTHR42893">
    <property type="entry name" value="PROTEIN DETOXIFICATION 44, CHLOROPLASTIC-RELATED"/>
    <property type="match status" value="1"/>
</dbReference>
<keyword evidence="5 6" id="KW-0472">Membrane</keyword>
<evidence type="ECO:0000256" key="2">
    <source>
        <dbReference type="ARBA" id="ARBA00010199"/>
    </source>
</evidence>
<evidence type="ECO:0000313" key="8">
    <source>
        <dbReference type="Proteomes" id="UP001295423"/>
    </source>
</evidence>
<protein>
    <recommendedName>
        <fullName evidence="9">Protein DETOXIFICATION</fullName>
    </recommendedName>
</protein>
<dbReference type="PANTHER" id="PTHR42893:SF46">
    <property type="entry name" value="PROTEIN DETOXIFICATION 44, CHLOROPLASTIC"/>
    <property type="match status" value="1"/>
</dbReference>
<keyword evidence="8" id="KW-1185">Reference proteome</keyword>
<dbReference type="NCBIfam" id="TIGR00797">
    <property type="entry name" value="matE"/>
    <property type="match status" value="1"/>
</dbReference>
<dbReference type="GO" id="GO:0016020">
    <property type="term" value="C:membrane"/>
    <property type="evidence" value="ECO:0007669"/>
    <property type="project" value="UniProtKB-SubCell"/>
</dbReference>
<reference evidence="7" key="1">
    <citation type="submission" date="2023-08" db="EMBL/GenBank/DDBJ databases">
        <authorList>
            <person name="Audoor S."/>
            <person name="Bilcke G."/>
        </authorList>
    </citation>
    <scope>NUCLEOTIDE SEQUENCE</scope>
</reference>
<feature type="transmembrane region" description="Helical" evidence="6">
    <location>
        <begin position="33"/>
        <end position="52"/>
    </location>
</feature>
<feature type="transmembrane region" description="Helical" evidence="6">
    <location>
        <begin position="166"/>
        <end position="185"/>
    </location>
</feature>
<comment type="caution">
    <text evidence="7">The sequence shown here is derived from an EMBL/GenBank/DDBJ whole genome shotgun (WGS) entry which is preliminary data.</text>
</comment>
<dbReference type="InterPro" id="IPR002528">
    <property type="entry name" value="MATE_fam"/>
</dbReference>
<feature type="transmembrane region" description="Helical" evidence="6">
    <location>
        <begin position="300"/>
        <end position="323"/>
    </location>
</feature>
<evidence type="ECO:0000256" key="1">
    <source>
        <dbReference type="ARBA" id="ARBA00004141"/>
    </source>
</evidence>
<accession>A0AAD2JNS0</accession>
<dbReference type="GO" id="GO:0042910">
    <property type="term" value="F:xenobiotic transmembrane transporter activity"/>
    <property type="evidence" value="ECO:0007669"/>
    <property type="project" value="InterPro"/>
</dbReference>
<feature type="transmembrane region" description="Helical" evidence="6">
    <location>
        <begin position="335"/>
        <end position="355"/>
    </location>
</feature>
<dbReference type="GO" id="GO:0015297">
    <property type="term" value="F:antiporter activity"/>
    <property type="evidence" value="ECO:0007669"/>
    <property type="project" value="InterPro"/>
</dbReference>
<name>A0AAD2JNS0_9STRA</name>
<gene>
    <name evidence="7" type="ORF">CYCCA115_LOCUS22531</name>
</gene>
<feature type="transmembrane region" description="Helical" evidence="6">
    <location>
        <begin position="393"/>
        <end position="416"/>
    </location>
</feature>
<feature type="transmembrane region" description="Helical" evidence="6">
    <location>
        <begin position="367"/>
        <end position="387"/>
    </location>
</feature>
<comment type="subcellular location">
    <subcellularLocation>
        <location evidence="1">Membrane</location>
        <topology evidence="1">Multi-pass membrane protein</topology>
    </subcellularLocation>
</comment>
<feature type="transmembrane region" description="Helical" evidence="6">
    <location>
        <begin position="107"/>
        <end position="129"/>
    </location>
</feature>
<proteinExistence type="inferred from homology"/>
<evidence type="ECO:0000256" key="6">
    <source>
        <dbReference type="SAM" id="Phobius"/>
    </source>
</evidence>
<evidence type="ECO:0000256" key="4">
    <source>
        <dbReference type="ARBA" id="ARBA00022989"/>
    </source>
</evidence>
<evidence type="ECO:0008006" key="9">
    <source>
        <dbReference type="Google" id="ProtNLM"/>
    </source>
</evidence>
<sequence>MPLASAISLFWVNRLGNTLSVAGQAAANQVYSSAFWLFSFLPSVTATLVSKAHANGDLQATQDAVCQAFLLALLISVFGASFMFFFPNKALASILKPDSPTLEIARPYLKIRAFSFAPMLISFVGFSAFRGTMDVQTSVKVTLAANLVTMLLEPILLHVLKIGIRGAAFASLCGEIVSASVYLKLLTKRRFLAWKNVFRIPSWASVAPLIKGGISLQLRSFCMNFTFLMVARVIQSLDDTGVSASAHALAAQTFQLGGIVLGALGMASQTMVPKALAATTTNEDGSLSSSNEAKPLIRRLLMWGSSLGFVIGLAQLAFLPAILKSSPLAEVREAARVPALIAISFQGVNGIVSVGEGIMMGSGHFTWLSINIALAALGYLATLRVFPKRFGLAGVWVCLSCFTSIRLIGVLVHLYVRSPKEERARNNLS</sequence>
<keyword evidence="4 6" id="KW-1133">Transmembrane helix</keyword>
<dbReference type="AlphaFoldDB" id="A0AAD2JNS0"/>
<organism evidence="7 8">
    <name type="scientific">Cylindrotheca closterium</name>
    <dbReference type="NCBI Taxonomy" id="2856"/>
    <lineage>
        <taxon>Eukaryota</taxon>
        <taxon>Sar</taxon>
        <taxon>Stramenopiles</taxon>
        <taxon>Ochrophyta</taxon>
        <taxon>Bacillariophyta</taxon>
        <taxon>Bacillariophyceae</taxon>
        <taxon>Bacillariophycidae</taxon>
        <taxon>Bacillariales</taxon>
        <taxon>Bacillariaceae</taxon>
        <taxon>Cylindrotheca</taxon>
    </lineage>
</organism>
<dbReference type="Proteomes" id="UP001295423">
    <property type="component" value="Unassembled WGS sequence"/>
</dbReference>
<feature type="transmembrane region" description="Helical" evidence="6">
    <location>
        <begin position="64"/>
        <end position="87"/>
    </location>
</feature>
<evidence type="ECO:0000256" key="3">
    <source>
        <dbReference type="ARBA" id="ARBA00022692"/>
    </source>
</evidence>
<dbReference type="EMBL" id="CAKOGP040002313">
    <property type="protein sequence ID" value="CAJ1966945.1"/>
    <property type="molecule type" value="Genomic_DNA"/>
</dbReference>
<keyword evidence="3 6" id="KW-0812">Transmembrane</keyword>
<evidence type="ECO:0000313" key="7">
    <source>
        <dbReference type="EMBL" id="CAJ1966945.1"/>
    </source>
</evidence>